<evidence type="ECO:0000256" key="14">
    <source>
        <dbReference type="RuleBase" id="RU004358"/>
    </source>
</evidence>
<dbReference type="GO" id="GO:0005509">
    <property type="term" value="F:calcium ion binding"/>
    <property type="evidence" value="ECO:0007669"/>
    <property type="project" value="UniProtKB-UniRule"/>
</dbReference>
<feature type="compositionally biased region" description="Polar residues" evidence="15">
    <location>
        <begin position="919"/>
        <end position="932"/>
    </location>
</feature>
<proteinExistence type="predicted"/>
<dbReference type="InterPro" id="IPR015919">
    <property type="entry name" value="Cadherin-like_sf"/>
</dbReference>
<dbReference type="GO" id="GO:0030057">
    <property type="term" value="C:desmosome"/>
    <property type="evidence" value="ECO:0007669"/>
    <property type="project" value="UniProtKB-SubCell"/>
</dbReference>
<dbReference type="Pfam" id="PF01049">
    <property type="entry name" value="CADH_Y-type_LIR"/>
    <property type="match status" value="1"/>
</dbReference>
<dbReference type="GO" id="GO:0002009">
    <property type="term" value="P:morphogenesis of an epithelium"/>
    <property type="evidence" value="ECO:0007669"/>
    <property type="project" value="UniProtKB-ARBA"/>
</dbReference>
<evidence type="ECO:0000256" key="6">
    <source>
        <dbReference type="ARBA" id="ARBA00022837"/>
    </source>
</evidence>
<keyword evidence="10" id="KW-0472">Membrane</keyword>
<dbReference type="InterPro" id="IPR009122">
    <property type="entry name" value="Desmosomal_cadherin"/>
</dbReference>
<feature type="domain" description="Cadherin" evidence="16">
    <location>
        <begin position="326"/>
        <end position="437"/>
    </location>
</feature>
<evidence type="ECO:0000256" key="12">
    <source>
        <dbReference type="PROSITE-ProRule" id="PRU00043"/>
    </source>
</evidence>
<dbReference type="PRINTS" id="PR00205">
    <property type="entry name" value="CADHERIN"/>
</dbReference>
<dbReference type="InterPro" id="IPR002126">
    <property type="entry name" value="Cadherin-like_dom"/>
</dbReference>
<dbReference type="PANTHER" id="PTHR24025">
    <property type="entry name" value="DESMOGLEIN FAMILY MEMBER"/>
    <property type="match status" value="1"/>
</dbReference>
<dbReference type="FunFam" id="2.60.40.60:FF:000031">
    <property type="entry name" value="Cadherin 3"/>
    <property type="match status" value="1"/>
</dbReference>
<keyword evidence="8" id="KW-0965">Cell junction</keyword>
<dbReference type="CDD" id="cd11304">
    <property type="entry name" value="Cadherin_repeat"/>
    <property type="match status" value="3"/>
</dbReference>
<evidence type="ECO:0000256" key="4">
    <source>
        <dbReference type="ARBA" id="ARBA00022723"/>
    </source>
</evidence>
<organism evidence="17 18">
    <name type="scientific">Betta splendens</name>
    <name type="common">Siamese fighting fish</name>
    <dbReference type="NCBI Taxonomy" id="158456"/>
    <lineage>
        <taxon>Eukaryota</taxon>
        <taxon>Metazoa</taxon>
        <taxon>Chordata</taxon>
        <taxon>Craniata</taxon>
        <taxon>Vertebrata</taxon>
        <taxon>Euteleostomi</taxon>
        <taxon>Actinopterygii</taxon>
        <taxon>Neopterygii</taxon>
        <taxon>Teleostei</taxon>
        <taxon>Neoteleostei</taxon>
        <taxon>Acanthomorphata</taxon>
        <taxon>Anabantaria</taxon>
        <taxon>Anabantiformes</taxon>
        <taxon>Anabantoidei</taxon>
        <taxon>Osphronemidae</taxon>
        <taxon>Betta</taxon>
    </lineage>
</organism>
<keyword evidence="5" id="KW-0677">Repeat</keyword>
<evidence type="ECO:0000256" key="2">
    <source>
        <dbReference type="ARBA" id="ARBA00022475"/>
    </source>
</evidence>
<evidence type="ECO:0000256" key="13">
    <source>
        <dbReference type="RuleBase" id="RU003318"/>
    </source>
</evidence>
<dbReference type="RefSeq" id="XP_028998225.1">
    <property type="nucleotide sequence ID" value="XM_029142392.3"/>
</dbReference>
<feature type="domain" description="Cadherin" evidence="16">
    <location>
        <begin position="1"/>
        <end position="94"/>
    </location>
</feature>
<keyword evidence="4" id="KW-0479">Metal-binding</keyword>
<dbReference type="SMART" id="SM00112">
    <property type="entry name" value="CA"/>
    <property type="match status" value="3"/>
</dbReference>
<dbReference type="Pfam" id="PF00028">
    <property type="entry name" value="Cadherin"/>
    <property type="match status" value="3"/>
</dbReference>
<feature type="domain" description="Cadherin" evidence="16">
    <location>
        <begin position="95"/>
        <end position="203"/>
    </location>
</feature>
<keyword evidence="3 13" id="KW-0812">Transmembrane</keyword>
<dbReference type="FunFam" id="2.60.40.60:FF:000068">
    <property type="entry name" value="Desmoglein 1"/>
    <property type="match status" value="1"/>
</dbReference>
<dbReference type="InterPro" id="IPR020894">
    <property type="entry name" value="Cadherin_CS"/>
</dbReference>
<dbReference type="GO" id="GO:0005886">
    <property type="term" value="C:plasma membrane"/>
    <property type="evidence" value="ECO:0007669"/>
    <property type="project" value="UniProtKB-SubCell"/>
</dbReference>
<dbReference type="Gene3D" id="4.10.900.10">
    <property type="entry name" value="TCF3-CBD (Catenin binding domain)"/>
    <property type="match status" value="1"/>
</dbReference>
<dbReference type="InParanoid" id="A0A6P7LVC2"/>
<dbReference type="PROSITE" id="PS50268">
    <property type="entry name" value="CADHERIN_2"/>
    <property type="match status" value="3"/>
</dbReference>
<keyword evidence="9" id="KW-1133">Transmembrane helix</keyword>
<dbReference type="InterPro" id="IPR000233">
    <property type="entry name" value="Cadherin_Y-type_LIR"/>
</dbReference>
<keyword evidence="11" id="KW-0325">Glycoprotein</keyword>
<comment type="function">
    <text evidence="14">A component of desmosome cell-cell junctions which are required for positive regulation of cellular adhesion. Involved in the interaction of plaque proteins and intermediate filaments mediating cell-cell adhesion.</text>
</comment>
<gene>
    <name evidence="18" type="primary">LOC114850806</name>
</gene>
<keyword evidence="6 12" id="KW-0106">Calcium</keyword>
<dbReference type="Gene3D" id="2.60.40.60">
    <property type="entry name" value="Cadherins"/>
    <property type="match status" value="4"/>
</dbReference>
<feature type="region of interest" description="Disordered" evidence="15">
    <location>
        <begin position="916"/>
        <end position="946"/>
    </location>
</feature>
<dbReference type="GO" id="GO:0007156">
    <property type="term" value="P:homophilic cell adhesion via plasma membrane adhesion molecules"/>
    <property type="evidence" value="ECO:0007669"/>
    <property type="project" value="InterPro"/>
</dbReference>
<dbReference type="AlphaFoldDB" id="A0A6P7LVC2"/>
<dbReference type="OrthoDB" id="8961010at2759"/>
<dbReference type="GeneID" id="114850806"/>
<dbReference type="GO" id="GO:0045216">
    <property type="term" value="P:cell-cell junction organization"/>
    <property type="evidence" value="ECO:0007669"/>
    <property type="project" value="UniProtKB-ARBA"/>
</dbReference>
<evidence type="ECO:0000256" key="3">
    <source>
        <dbReference type="ARBA" id="ARBA00022692"/>
    </source>
</evidence>
<evidence type="ECO:0000259" key="16">
    <source>
        <dbReference type="PROSITE" id="PS50268"/>
    </source>
</evidence>
<reference evidence="18" key="1">
    <citation type="submission" date="2025-08" db="UniProtKB">
        <authorList>
            <consortium name="RefSeq"/>
        </authorList>
    </citation>
    <scope>IDENTIFICATION</scope>
</reference>
<keyword evidence="17" id="KW-1185">Reference proteome</keyword>
<name>A0A6P7LVC2_BETSP</name>
<evidence type="ECO:0000313" key="17">
    <source>
        <dbReference type="Proteomes" id="UP000515150"/>
    </source>
</evidence>
<dbReference type="InterPro" id="IPR027397">
    <property type="entry name" value="Catenin-bd_sf"/>
</dbReference>
<dbReference type="SUPFAM" id="SSF49313">
    <property type="entry name" value="Cadherin-like"/>
    <property type="match status" value="4"/>
</dbReference>
<keyword evidence="7 13" id="KW-0130">Cell adhesion</keyword>
<dbReference type="PANTHER" id="PTHR24025:SF32">
    <property type="entry name" value="DESMOGLEIN-2"/>
    <property type="match status" value="1"/>
</dbReference>
<dbReference type="FunFam" id="2.60.40.60:FF:000346">
    <property type="entry name" value="Desmocollin b"/>
    <property type="match status" value="1"/>
</dbReference>
<protein>
    <submittedName>
        <fullName evidence="18">Desmoglein-2-like protein</fullName>
    </submittedName>
</protein>
<evidence type="ECO:0000256" key="8">
    <source>
        <dbReference type="ARBA" id="ARBA00022949"/>
    </source>
</evidence>
<dbReference type="FunCoup" id="A0A6P7LVC2">
    <property type="interactions" value="945"/>
</dbReference>
<accession>A0A6P7LVC2</accession>
<dbReference type="PRINTS" id="PR01818">
    <property type="entry name" value="DESMOCADHERN"/>
</dbReference>
<keyword evidence="2" id="KW-1003">Cell membrane</keyword>
<evidence type="ECO:0000256" key="1">
    <source>
        <dbReference type="ARBA" id="ARBA00004568"/>
    </source>
</evidence>
<evidence type="ECO:0000313" key="18">
    <source>
        <dbReference type="RefSeq" id="XP_028998225.1"/>
    </source>
</evidence>
<evidence type="ECO:0000256" key="5">
    <source>
        <dbReference type="ARBA" id="ARBA00022737"/>
    </source>
</evidence>
<evidence type="ECO:0000256" key="7">
    <source>
        <dbReference type="ARBA" id="ARBA00022889"/>
    </source>
</evidence>
<dbReference type="KEGG" id="bspl:114850806"/>
<sequence length="1117" mass="118549">MQLNGKDDDQAGTINAAISYSIISQEPKGTGQMFTIDNNTGKLYVKEPTLDRETHDFYKLVIKGTDMGGAADGLTGTGTVEIRVLDINDNIPTLEKSEYSGSVDENVADVVVMRIKALDRDLEHTDNWLTVFTIAKGNEDKLFSIETDKKTNEGILKLIKPVDFEEVQNLELGLLIENVAPFVEGGAILMDVDVQVGEGGPMAVGTGAGAGAGAGVGAGAGAGAGVGAGLGAGVDQGVDAEVDAGVNMGLDLGLDADLEGGLDVGLKPEVGLGPGIGVKPGLGPGVGVGLKPGIKPDAGKPKTDTPAKSYPIKIAVNNVPEGPKFLPETKNVPVSEDPNEAPKDGVITVFAAVDPDTGKPAEDVSYAKAYDPDNWFIIDEETAEIKLNKVPDRESPFLVNGTYIAKVLAITKDMPSKTATGTIAIQVTDSNDHCPTLTTTHSSLCSNEKIVYITGFDEDVSPNAAPFTFKIIPEGTRGTWEVEGINETSAALHSQEALWPGLYELQVKVFDAQGLSCEANDIFRVDVCTCVKTEHCNVRAAKLGTTSSELSAPAIGLLLVVGCIILFIPFLLLFCQCGGADNIFPDQFNDLPFEAKEHLMSYHTEGKGEDKVLPLQSVPVMLGMQSKADSADAQNFSNISSRITEALQINTCYNNSLPKYQENGHNLLEVDNAYEFSREVVNHSHGTATFGRQRSGIQNTTAMYDIALPDTFLGDYYSQKTACAVPVKDSILEFDFEGQDSSAGSVGCCSLLDSDNDLQFLNDLGLKFKTLTEICAPPLPKALQTSSVANTTDIVEPIVRSKSEQIVETSNTSVQKGGIMSSKSSKLSVSTVTNTSPSITLPHSKTANHHSDSCHHQSLMLQQPVYYTTNTVPQPLHYIVQPQIPNAIILAEGTHKANIPGLYVVSESQTRSGLVINGPQVSPSGINTQGTDSPKIPMQPSSPTSLLSPTLVLPGSQGLFKGSFPMDGWNIIGTNPDGNYIVIKKKNFLVEAENVDPGSSQGTLPRGATSVKEAVPPQGVLCPAAQETVYNNAERDRGSGRQQQIRDGHAGHTGSGLASVFKSNVEHLNFGIEHMLAGILTAAMCTLVFRGVNVNHFQGIPSLQHTSDVPITCKSSS</sequence>
<dbReference type="PROSITE" id="PS00232">
    <property type="entry name" value="CADHERIN_1"/>
    <property type="match status" value="2"/>
</dbReference>
<evidence type="ECO:0000256" key="9">
    <source>
        <dbReference type="ARBA" id="ARBA00022989"/>
    </source>
</evidence>
<dbReference type="FunFam" id="2.60.40.60:FF:000074">
    <property type="entry name" value="Desmoglein 4"/>
    <property type="match status" value="1"/>
</dbReference>
<comment type="subcellular location">
    <subcellularLocation>
        <location evidence="1">Cell junction</location>
        <location evidence="1">Desmosome</location>
    </subcellularLocation>
    <subcellularLocation>
        <location evidence="13">Cell membrane</location>
        <topology evidence="13">Single-pass type I membrane protein</topology>
    </subcellularLocation>
</comment>
<dbReference type="Proteomes" id="UP000515150">
    <property type="component" value="Unplaced"/>
</dbReference>
<evidence type="ECO:0000256" key="15">
    <source>
        <dbReference type="SAM" id="MobiDB-lite"/>
    </source>
</evidence>
<evidence type="ECO:0000256" key="10">
    <source>
        <dbReference type="ARBA" id="ARBA00023136"/>
    </source>
</evidence>
<evidence type="ECO:0000256" key="11">
    <source>
        <dbReference type="ARBA" id="ARBA00023180"/>
    </source>
</evidence>
<dbReference type="InterPro" id="IPR050971">
    <property type="entry name" value="Cadherin-domain_protein"/>
</dbReference>